<proteinExistence type="predicted"/>
<evidence type="ECO:0000256" key="1">
    <source>
        <dbReference type="SAM" id="MobiDB-lite"/>
    </source>
</evidence>
<sequence>MEYIAFLVLVVTSVLMLLSRVRQRFQSLEQARDRVAKELDETKSGFHASISIPASHPLSEEQIKDMAENRGFTLEKPNAGGGTSSTFMQFRRTNEDGTHG</sequence>
<keyword evidence="3" id="KW-1185">Reference proteome</keyword>
<protein>
    <submittedName>
        <fullName evidence="2">Uncharacterized protein</fullName>
    </submittedName>
</protein>
<name>A0A660CCB3_9PSEU</name>
<reference evidence="2 3" key="1">
    <citation type="submission" date="2019-07" db="EMBL/GenBank/DDBJ databases">
        <title>R&amp;d 2014.</title>
        <authorList>
            <person name="Klenk H.-P."/>
        </authorList>
    </citation>
    <scope>NUCLEOTIDE SEQUENCE [LARGE SCALE GENOMIC DNA]</scope>
    <source>
        <strain evidence="2 3">DSM 43194</strain>
    </source>
</reference>
<dbReference type="AlphaFoldDB" id="A0A660CCB3"/>
<dbReference type="RefSeq" id="WP_030532238.1">
    <property type="nucleotide sequence ID" value="NZ_JOIJ01000007.1"/>
</dbReference>
<gene>
    <name evidence="2" type="ORF">JD82_02986</name>
</gene>
<feature type="region of interest" description="Disordered" evidence="1">
    <location>
        <begin position="72"/>
        <end position="100"/>
    </location>
</feature>
<organism evidence="2 3">
    <name type="scientific">Prauserella rugosa</name>
    <dbReference type="NCBI Taxonomy" id="43354"/>
    <lineage>
        <taxon>Bacteria</taxon>
        <taxon>Bacillati</taxon>
        <taxon>Actinomycetota</taxon>
        <taxon>Actinomycetes</taxon>
        <taxon>Pseudonocardiales</taxon>
        <taxon>Pseudonocardiaceae</taxon>
        <taxon>Prauserella</taxon>
    </lineage>
</organism>
<dbReference type="EMBL" id="VLJV01000001">
    <property type="protein sequence ID" value="TWH21132.1"/>
    <property type="molecule type" value="Genomic_DNA"/>
</dbReference>
<dbReference type="Proteomes" id="UP000317303">
    <property type="component" value="Unassembled WGS sequence"/>
</dbReference>
<comment type="caution">
    <text evidence="2">The sequence shown here is derived from an EMBL/GenBank/DDBJ whole genome shotgun (WGS) entry which is preliminary data.</text>
</comment>
<accession>A0A660CCB3</accession>
<evidence type="ECO:0000313" key="2">
    <source>
        <dbReference type="EMBL" id="TWH21132.1"/>
    </source>
</evidence>
<evidence type="ECO:0000313" key="3">
    <source>
        <dbReference type="Proteomes" id="UP000317303"/>
    </source>
</evidence>
<dbReference type="OrthoDB" id="3556670at2"/>